<dbReference type="RefSeq" id="XP_014570639.1">
    <property type="nucleotide sequence ID" value="XM_014715153.1"/>
</dbReference>
<proteinExistence type="predicted"/>
<keyword evidence="2" id="KW-1185">Reference proteome</keyword>
<evidence type="ECO:0000313" key="1">
    <source>
        <dbReference type="EMBL" id="GAA97547.1"/>
    </source>
</evidence>
<name>G7E3Y7_MIXOS</name>
<reference evidence="1 2" key="1">
    <citation type="journal article" date="2011" name="J. Gen. Appl. Microbiol.">
        <title>Draft genome sequencing of the enigmatic basidiomycete Mixia osmundae.</title>
        <authorList>
            <person name="Nishida H."/>
            <person name="Nagatsuka Y."/>
            <person name="Sugiyama J."/>
        </authorList>
    </citation>
    <scope>NUCLEOTIDE SEQUENCE [LARGE SCALE GENOMIC DNA]</scope>
    <source>
        <strain evidence="2">CBS 9802 / IAM 14324 / JCM 22182 / KY 12970</strain>
    </source>
</reference>
<protein>
    <submittedName>
        <fullName evidence="1">Uncharacterized protein</fullName>
    </submittedName>
</protein>
<dbReference type="AlphaFoldDB" id="G7E3Y7"/>
<organism evidence="1 2">
    <name type="scientific">Mixia osmundae (strain CBS 9802 / IAM 14324 / JCM 22182 / KY 12970)</name>
    <dbReference type="NCBI Taxonomy" id="764103"/>
    <lineage>
        <taxon>Eukaryota</taxon>
        <taxon>Fungi</taxon>
        <taxon>Dikarya</taxon>
        <taxon>Basidiomycota</taxon>
        <taxon>Pucciniomycotina</taxon>
        <taxon>Mixiomycetes</taxon>
        <taxon>Mixiales</taxon>
        <taxon>Mixiaceae</taxon>
        <taxon>Mixia</taxon>
    </lineage>
</organism>
<dbReference type="InParanoid" id="G7E3Y7"/>
<comment type="caution">
    <text evidence="1">The sequence shown here is derived from an EMBL/GenBank/DDBJ whole genome shotgun (WGS) entry which is preliminary data.</text>
</comment>
<gene>
    <name evidence="1" type="primary">Mo04225</name>
    <name evidence="1" type="ORF">E5Q_04225</name>
</gene>
<dbReference type="EMBL" id="BABT02000126">
    <property type="protein sequence ID" value="GAA97547.1"/>
    <property type="molecule type" value="Genomic_DNA"/>
</dbReference>
<dbReference type="Proteomes" id="UP000009131">
    <property type="component" value="Unassembled WGS sequence"/>
</dbReference>
<sequence length="116" mass="12993">MSSAFLPSLSACCSFTAIPPPMAIWGSGKVTSMTLTNTVRNMARYTRINIHCHPDEDQEKVKALRLLTGFVIHVKRHFCPANFSKRPASLGLSLAIELRVSTWQPSHFYGRKDECL</sequence>
<dbReference type="HOGENOM" id="CLU_2097425_0_0_1"/>
<reference evidence="1 2" key="2">
    <citation type="journal article" date="2012" name="Open Biol.">
        <title>Characteristics of nucleosomes and linker DNA regions on the genome of the basidiomycete Mixia osmundae revealed by mono- and dinucleosome mapping.</title>
        <authorList>
            <person name="Nishida H."/>
            <person name="Kondo S."/>
            <person name="Matsumoto T."/>
            <person name="Suzuki Y."/>
            <person name="Yoshikawa H."/>
            <person name="Taylor T.D."/>
            <person name="Sugiyama J."/>
        </authorList>
    </citation>
    <scope>NUCLEOTIDE SEQUENCE [LARGE SCALE GENOMIC DNA]</scope>
    <source>
        <strain evidence="2">CBS 9802 / IAM 14324 / JCM 22182 / KY 12970</strain>
    </source>
</reference>
<accession>G7E3Y7</accession>
<evidence type="ECO:0000313" key="2">
    <source>
        <dbReference type="Proteomes" id="UP000009131"/>
    </source>
</evidence>